<protein>
    <submittedName>
        <fullName evidence="1">Uncharacterized protein At2g10360</fullName>
    </submittedName>
</protein>
<reference key="1">
    <citation type="journal article" date="1999" name="Nature">
        <title>Sequence and analysis of chromosome 2 of the plant Arabidopsis thaliana.</title>
        <authorList>
            <person name="Lin X."/>
            <person name="Kaul S."/>
            <person name="Rounsley S."/>
            <person name="Shea T.P."/>
            <person name="Benito M.I."/>
            <person name="Town C.D."/>
            <person name="Fujii C.Y."/>
            <person name="Mason T."/>
            <person name="Bowman C.L."/>
            <person name="Barnstead M."/>
            <person name="Feldblyum T.V."/>
            <person name="Buell C.R."/>
            <person name="Ketchum K.A."/>
            <person name="Lee J."/>
            <person name="Ronning C.M."/>
            <person name="Koo H.L."/>
            <person name="Moffat K.S."/>
            <person name="Cronin L.A."/>
            <person name="Shen M."/>
            <person name="Pai G."/>
            <person name="Van Aken S."/>
            <person name="Umayam L."/>
            <person name="Tallon L.J."/>
            <person name="Gill J.E."/>
            <person name="Adams M.D."/>
            <person name="Carrera A.J."/>
            <person name="Creasy T.H."/>
            <person name="Goodman H.M."/>
            <person name="Somerville C.R."/>
            <person name="Copenhaver G.P."/>
            <person name="Preuss D."/>
            <person name="Nierman W.C."/>
            <person name="White O."/>
            <person name="Eisen J.A."/>
            <person name="Salzberg S.L."/>
            <person name="Fraser C.M."/>
            <person name="Venter J.C."/>
        </authorList>
    </citation>
    <scope>NUCLEOTIDE SEQUENCE [LARGE SCALE GENOMIC DNA]</scope>
    <source>
        <strain>cv. Columbia</strain>
    </source>
</reference>
<accession>Q9SHW1</accession>
<sequence length="131" mass="14851">MSEQPSSVSGVKKVAIIPEIHISAPVLAKIVSYVAEESVDALKPFVKAGPLFKSAVYSKETLSCVRLDKSRYYMWWSTTHSIYYHFFTKSLEAKNPHALNAVLYKPIAYENFAAECYRATLWAELYGEYEA</sequence>
<reference evidence="1" key="2">
    <citation type="submission" date="2000-03" db="EMBL/GenBank/DDBJ databases">
        <authorList>
            <person name="Lin X."/>
            <person name="Kaul S."/>
            <person name="Shea T.P."/>
            <person name="Fujii C.Y."/>
            <person name="Shen M."/>
            <person name="VanAken S.E."/>
            <person name="Barnstead M.E."/>
            <person name="Mason T.M."/>
            <person name="Bowman C.L."/>
            <person name="Ronning C.M."/>
            <person name="Benito M.-I."/>
            <person name="Carrera A.J."/>
            <person name="Creasy T.H."/>
            <person name="Buell C.R."/>
            <person name="Town C.D."/>
            <person name="Nierman W.C."/>
            <person name="Fraser C.M."/>
            <person name="Venter J.C."/>
        </authorList>
    </citation>
    <scope>NUCLEOTIDE SEQUENCE</scope>
</reference>
<dbReference type="EMBL" id="AC007264">
    <property type="protein sequence ID" value="AAD28659.1"/>
    <property type="molecule type" value="Genomic_DNA"/>
</dbReference>
<proteinExistence type="predicted"/>
<dbReference type="AlphaFoldDB" id="Q9SHW1"/>
<dbReference type="PIR" id="A84491">
    <property type="entry name" value="A84491"/>
</dbReference>
<reference evidence="1" key="3">
    <citation type="submission" date="2002-02" db="EMBL/GenBank/DDBJ databases">
        <authorList>
            <person name="Town C.D."/>
            <person name="Kaul S."/>
        </authorList>
    </citation>
    <scope>NUCLEOTIDE SEQUENCE</scope>
</reference>
<organism evidence="1">
    <name type="scientific">Arabidopsis thaliana</name>
    <name type="common">Mouse-ear cress</name>
    <dbReference type="NCBI Taxonomy" id="3702"/>
    <lineage>
        <taxon>Eukaryota</taxon>
        <taxon>Viridiplantae</taxon>
        <taxon>Streptophyta</taxon>
        <taxon>Embryophyta</taxon>
        <taxon>Tracheophyta</taxon>
        <taxon>Spermatophyta</taxon>
        <taxon>Magnoliopsida</taxon>
        <taxon>eudicotyledons</taxon>
        <taxon>Gunneridae</taxon>
        <taxon>Pentapetalae</taxon>
        <taxon>rosids</taxon>
        <taxon>malvids</taxon>
        <taxon>Brassicales</taxon>
        <taxon>Brassicaceae</taxon>
        <taxon>Camelineae</taxon>
        <taxon>Arabidopsis</taxon>
    </lineage>
</organism>
<name>Q9SHW1_ARATH</name>
<evidence type="ECO:0000313" key="1">
    <source>
        <dbReference type="EMBL" id="AAD28659.1"/>
    </source>
</evidence>